<dbReference type="GO" id="GO:0016491">
    <property type="term" value="F:oxidoreductase activity"/>
    <property type="evidence" value="ECO:0007669"/>
    <property type="project" value="InterPro"/>
</dbReference>
<reference evidence="3" key="1">
    <citation type="submission" date="2021-01" db="EMBL/GenBank/DDBJ databases">
        <title>Whole genome shotgun sequence of Rhizocola hellebori NBRC 109834.</title>
        <authorList>
            <person name="Komaki H."/>
            <person name="Tamura T."/>
        </authorList>
    </citation>
    <scope>NUCLEOTIDE SEQUENCE</scope>
    <source>
        <strain evidence="3">NBRC 109834</strain>
    </source>
</reference>
<dbReference type="Pfam" id="PF09995">
    <property type="entry name" value="MPAB_Lcp_cat"/>
    <property type="match status" value="1"/>
</dbReference>
<feature type="region of interest" description="Disordered" evidence="1">
    <location>
        <begin position="258"/>
        <end position="288"/>
    </location>
</feature>
<dbReference type="EMBL" id="BONY01000009">
    <property type="protein sequence ID" value="GIH03825.1"/>
    <property type="molecule type" value="Genomic_DNA"/>
</dbReference>
<comment type="caution">
    <text evidence="3">The sequence shown here is derived from an EMBL/GenBank/DDBJ whole genome shotgun (WGS) entry which is preliminary data.</text>
</comment>
<dbReference type="Proteomes" id="UP000612899">
    <property type="component" value="Unassembled WGS sequence"/>
</dbReference>
<name>A0A8J3Q4T8_9ACTN</name>
<dbReference type="PANTHER" id="PTHR36124:SF1">
    <property type="entry name" value="ER-BOUND OXYGENASE MPAB_MPAB'_RUBBER OXYGENASE CATALYTIC DOMAIN-CONTAINING PROTEIN"/>
    <property type="match status" value="1"/>
</dbReference>
<gene>
    <name evidence="3" type="ORF">Rhe02_18920</name>
</gene>
<dbReference type="AlphaFoldDB" id="A0A8J3Q4T8"/>
<protein>
    <submittedName>
        <fullName evidence="3">Peptidase</fullName>
    </submittedName>
</protein>
<dbReference type="InterPro" id="IPR046366">
    <property type="entry name" value="MPAB"/>
</dbReference>
<evidence type="ECO:0000313" key="4">
    <source>
        <dbReference type="Proteomes" id="UP000612899"/>
    </source>
</evidence>
<proteinExistence type="predicted"/>
<evidence type="ECO:0000256" key="1">
    <source>
        <dbReference type="SAM" id="MobiDB-lite"/>
    </source>
</evidence>
<evidence type="ECO:0000313" key="3">
    <source>
        <dbReference type="EMBL" id="GIH03825.1"/>
    </source>
</evidence>
<keyword evidence="4" id="KW-1185">Reference proteome</keyword>
<dbReference type="InterPro" id="IPR018713">
    <property type="entry name" value="MPAB/Lcp_cat_dom"/>
</dbReference>
<feature type="domain" description="ER-bound oxygenase mpaB/mpaB'/Rubber oxygenase catalytic" evidence="2">
    <location>
        <begin position="53"/>
        <end position="242"/>
    </location>
</feature>
<organism evidence="3 4">
    <name type="scientific">Rhizocola hellebori</name>
    <dbReference type="NCBI Taxonomy" id="1392758"/>
    <lineage>
        <taxon>Bacteria</taxon>
        <taxon>Bacillati</taxon>
        <taxon>Actinomycetota</taxon>
        <taxon>Actinomycetes</taxon>
        <taxon>Micromonosporales</taxon>
        <taxon>Micromonosporaceae</taxon>
        <taxon>Rhizocola</taxon>
    </lineage>
</organism>
<evidence type="ECO:0000259" key="2">
    <source>
        <dbReference type="Pfam" id="PF09995"/>
    </source>
</evidence>
<dbReference type="RefSeq" id="WP_203907723.1">
    <property type="nucleotide sequence ID" value="NZ_BONY01000009.1"/>
</dbReference>
<dbReference type="PANTHER" id="PTHR36124">
    <property type="match status" value="1"/>
</dbReference>
<sequence length="288" mass="33058">MKARRYWLDRIQALDPVADHEEIYRISAGHEFPWDYTRALELALFRTYCVPSISALLSATGEFRERPQKRYDDTALLMAELASSGYDSERGKEALRVINRAHGRYPIAADDMRYVLSTFIYEPIDWLDRFGWRPLSGHERLAAFHFYCEVGRRMGIRDIPAGFDEFRAFKVAYEAKHFSYADTNREIGKYTLELLCSWYPRPLRPAARLGVRALLDDAMRTAFGFDAAPAWVTRVAQGALRLRARVVARMPARMTSRLARDPGNRTYPGYPQGYRPSDLGVDNSAGRA</sequence>
<accession>A0A8J3Q4T8</accession>